<organism evidence="2 3">
    <name type="scientific">Amorphotheca resinae ATCC 22711</name>
    <dbReference type="NCBI Taxonomy" id="857342"/>
    <lineage>
        <taxon>Eukaryota</taxon>
        <taxon>Fungi</taxon>
        <taxon>Dikarya</taxon>
        <taxon>Ascomycota</taxon>
        <taxon>Pezizomycotina</taxon>
        <taxon>Leotiomycetes</taxon>
        <taxon>Helotiales</taxon>
        <taxon>Amorphothecaceae</taxon>
        <taxon>Amorphotheca</taxon>
    </lineage>
</organism>
<dbReference type="PANTHER" id="PTHR11941:SF75">
    <property type="entry name" value="ENOYL-COA HYDRATASE_ISOMERASE FAMILY PROTEIN"/>
    <property type="match status" value="1"/>
</dbReference>
<dbReference type="InterPro" id="IPR029045">
    <property type="entry name" value="ClpP/crotonase-like_dom_sf"/>
</dbReference>
<dbReference type="CDD" id="cd06558">
    <property type="entry name" value="crotonase-like"/>
    <property type="match status" value="1"/>
</dbReference>
<dbReference type="EMBL" id="KZ679009">
    <property type="protein sequence ID" value="PSS22227.1"/>
    <property type="molecule type" value="Genomic_DNA"/>
</dbReference>
<dbReference type="GeneID" id="36578284"/>
<dbReference type="OrthoDB" id="1696280at2759"/>
<dbReference type="RefSeq" id="XP_024722382.1">
    <property type="nucleotide sequence ID" value="XM_024870203.1"/>
</dbReference>
<dbReference type="Pfam" id="PF00378">
    <property type="entry name" value="ECH_1"/>
    <property type="match status" value="1"/>
</dbReference>
<sequence length="276" mass="30734">MATSTLFTLPIPTTPTTTGTGSIVCTTPSPGIYLLTFTSPPDNRLVTAVCQTFLLALDILEFSHPPGVVITTSGIPKFYSNGLDLQHATSTPGYWPNTLFALWRRLLTYPMPTIALLNGHAFAGGLMLAMYHDYRIFNPTRGFLCLNELDLGVPLKPPMASIFRQKLPAATFQKLVLEAKRFTAKEALDAGLVDALGGMDELLGFVRERKLTEKTRGGVYGVLRAEMWRETLGYLDGFEEGERRDREFGREEARRETEGRRRVDEWEKSGKGKAKL</sequence>
<dbReference type="STRING" id="857342.A0A2T3B643"/>
<feature type="compositionally biased region" description="Basic and acidic residues" evidence="1">
    <location>
        <begin position="243"/>
        <end position="270"/>
    </location>
</feature>
<dbReference type="Proteomes" id="UP000241818">
    <property type="component" value="Unassembled WGS sequence"/>
</dbReference>
<gene>
    <name evidence="2" type="ORF">M430DRAFT_99641</name>
</gene>
<keyword evidence="3" id="KW-1185">Reference proteome</keyword>
<feature type="region of interest" description="Disordered" evidence="1">
    <location>
        <begin position="243"/>
        <end position="276"/>
    </location>
</feature>
<dbReference type="InterPro" id="IPR001753">
    <property type="entry name" value="Enoyl-CoA_hydra/iso"/>
</dbReference>
<evidence type="ECO:0000256" key="1">
    <source>
        <dbReference type="SAM" id="MobiDB-lite"/>
    </source>
</evidence>
<evidence type="ECO:0000313" key="3">
    <source>
        <dbReference type="Proteomes" id="UP000241818"/>
    </source>
</evidence>
<dbReference type="InParanoid" id="A0A2T3B643"/>
<evidence type="ECO:0008006" key="4">
    <source>
        <dbReference type="Google" id="ProtNLM"/>
    </source>
</evidence>
<dbReference type="SUPFAM" id="SSF52096">
    <property type="entry name" value="ClpP/crotonase"/>
    <property type="match status" value="1"/>
</dbReference>
<accession>A0A2T3B643</accession>
<dbReference type="AlphaFoldDB" id="A0A2T3B643"/>
<name>A0A2T3B643_AMORE</name>
<dbReference type="PANTHER" id="PTHR11941">
    <property type="entry name" value="ENOYL-COA HYDRATASE-RELATED"/>
    <property type="match status" value="1"/>
</dbReference>
<proteinExistence type="predicted"/>
<dbReference type="GO" id="GO:0006635">
    <property type="term" value="P:fatty acid beta-oxidation"/>
    <property type="evidence" value="ECO:0007669"/>
    <property type="project" value="TreeGrafter"/>
</dbReference>
<dbReference type="GO" id="GO:0005777">
    <property type="term" value="C:peroxisome"/>
    <property type="evidence" value="ECO:0007669"/>
    <property type="project" value="TreeGrafter"/>
</dbReference>
<evidence type="ECO:0000313" key="2">
    <source>
        <dbReference type="EMBL" id="PSS22227.1"/>
    </source>
</evidence>
<protein>
    <recommendedName>
        <fullName evidence="4">Enoyl-CoA hydratase</fullName>
    </recommendedName>
</protein>
<reference evidence="2 3" key="1">
    <citation type="journal article" date="2018" name="New Phytol.">
        <title>Comparative genomics and transcriptomics depict ericoid mycorrhizal fungi as versatile saprotrophs and plant mutualists.</title>
        <authorList>
            <person name="Martino E."/>
            <person name="Morin E."/>
            <person name="Grelet G.A."/>
            <person name="Kuo A."/>
            <person name="Kohler A."/>
            <person name="Daghino S."/>
            <person name="Barry K.W."/>
            <person name="Cichocki N."/>
            <person name="Clum A."/>
            <person name="Dockter R.B."/>
            <person name="Hainaut M."/>
            <person name="Kuo R.C."/>
            <person name="LaButti K."/>
            <person name="Lindahl B.D."/>
            <person name="Lindquist E.A."/>
            <person name="Lipzen A."/>
            <person name="Khouja H.R."/>
            <person name="Magnuson J."/>
            <person name="Murat C."/>
            <person name="Ohm R.A."/>
            <person name="Singer S.W."/>
            <person name="Spatafora J.W."/>
            <person name="Wang M."/>
            <person name="Veneault-Fourrey C."/>
            <person name="Henrissat B."/>
            <person name="Grigoriev I.V."/>
            <person name="Martin F.M."/>
            <person name="Perotto S."/>
        </authorList>
    </citation>
    <scope>NUCLEOTIDE SEQUENCE [LARGE SCALE GENOMIC DNA]</scope>
    <source>
        <strain evidence="2 3">ATCC 22711</strain>
    </source>
</reference>
<dbReference type="Gene3D" id="3.90.226.10">
    <property type="entry name" value="2-enoyl-CoA Hydratase, Chain A, domain 1"/>
    <property type="match status" value="1"/>
</dbReference>
<dbReference type="GO" id="GO:0004165">
    <property type="term" value="F:delta(3)-delta(2)-enoyl-CoA isomerase activity"/>
    <property type="evidence" value="ECO:0007669"/>
    <property type="project" value="TreeGrafter"/>
</dbReference>